<dbReference type="Proteomes" id="UP000652761">
    <property type="component" value="Unassembled WGS sequence"/>
</dbReference>
<dbReference type="InterPro" id="IPR029068">
    <property type="entry name" value="Glyas_Bleomycin-R_OHBP_Dase"/>
</dbReference>
<dbReference type="SUPFAM" id="SSF54593">
    <property type="entry name" value="Glyoxalase/Bleomycin resistance protein/Dihydroxybiphenyl dioxygenase"/>
    <property type="match status" value="1"/>
</dbReference>
<evidence type="ECO:0000313" key="1">
    <source>
        <dbReference type="EMBL" id="MQM09916.1"/>
    </source>
</evidence>
<evidence type="ECO:0000313" key="2">
    <source>
        <dbReference type="Proteomes" id="UP000652761"/>
    </source>
</evidence>
<accession>A0A843WQI0</accession>
<protein>
    <recommendedName>
        <fullName evidence="3">VOC domain-containing protein</fullName>
    </recommendedName>
</protein>
<evidence type="ECO:0008006" key="3">
    <source>
        <dbReference type="Google" id="ProtNLM"/>
    </source>
</evidence>
<gene>
    <name evidence="1" type="ORF">Taro_042801</name>
</gene>
<dbReference type="OrthoDB" id="16820at2759"/>
<organism evidence="1 2">
    <name type="scientific">Colocasia esculenta</name>
    <name type="common">Wild taro</name>
    <name type="synonym">Arum esculentum</name>
    <dbReference type="NCBI Taxonomy" id="4460"/>
    <lineage>
        <taxon>Eukaryota</taxon>
        <taxon>Viridiplantae</taxon>
        <taxon>Streptophyta</taxon>
        <taxon>Embryophyta</taxon>
        <taxon>Tracheophyta</taxon>
        <taxon>Spermatophyta</taxon>
        <taxon>Magnoliopsida</taxon>
        <taxon>Liliopsida</taxon>
        <taxon>Araceae</taxon>
        <taxon>Aroideae</taxon>
        <taxon>Colocasieae</taxon>
        <taxon>Colocasia</taxon>
    </lineage>
</organism>
<sequence length="267" mass="29223">MGRGHRGCSPSAAYDTFGYTCRLDPVQNVQLRFTSDRMFARVVSLRGLVVGPKVLTGFVPVIATRGCVALRSRQPWSSRSRYCGLTVFVCMAAACRALGSQLTSTSFHKLCSTRRGCCGAPSGEFGLLEVFLARSRPEDVAWSGGDAVPCMVFAFFAKVLGFQRVETPVFQGMEVIWLQLPGSPLTLHLIERDPQAVLPEGPHGKPGEAGLADPRALPRGHHICFAVSNYDEFDRGVPTLEKTQPDGKTKQVFFFDPDGKCFLFVKD</sequence>
<proteinExistence type="predicted"/>
<dbReference type="PANTHER" id="PTHR47802:SF1">
    <property type="entry name" value="GLYOXALASE FAMILY PROTEIN, EXPRESSED"/>
    <property type="match status" value="1"/>
</dbReference>
<dbReference type="EMBL" id="NMUH01004514">
    <property type="protein sequence ID" value="MQM09916.1"/>
    <property type="molecule type" value="Genomic_DNA"/>
</dbReference>
<reference evidence="1" key="1">
    <citation type="submission" date="2017-07" db="EMBL/GenBank/DDBJ databases">
        <title>Taro Niue Genome Assembly and Annotation.</title>
        <authorList>
            <person name="Atibalentja N."/>
            <person name="Keating K."/>
            <person name="Fields C.J."/>
        </authorList>
    </citation>
    <scope>NUCLEOTIDE SEQUENCE</scope>
    <source>
        <strain evidence="1">Niue_2</strain>
        <tissue evidence="1">Leaf</tissue>
    </source>
</reference>
<dbReference type="PANTHER" id="PTHR47802">
    <property type="entry name" value="GLYOXALASE FAMILY PROTEIN, EXPRESSED"/>
    <property type="match status" value="1"/>
</dbReference>
<comment type="caution">
    <text evidence="1">The sequence shown here is derived from an EMBL/GenBank/DDBJ whole genome shotgun (WGS) entry which is preliminary data.</text>
</comment>
<dbReference type="Gene3D" id="3.10.180.10">
    <property type="entry name" value="2,3-Dihydroxybiphenyl 1,2-Dioxygenase, domain 1"/>
    <property type="match status" value="1"/>
</dbReference>
<name>A0A843WQI0_COLES</name>
<keyword evidence="2" id="KW-1185">Reference proteome</keyword>
<dbReference type="AlphaFoldDB" id="A0A843WQI0"/>